<reference evidence="5 6" key="1">
    <citation type="submission" date="2018-12" db="EMBL/GenBank/DDBJ databases">
        <title>Genome sequence and assembly of Colletotrichum trifolii.</title>
        <authorList>
            <person name="Gan P."/>
            <person name="Shirasu K."/>
        </authorList>
    </citation>
    <scope>NUCLEOTIDE SEQUENCE [LARGE SCALE GENOMIC DNA]</scope>
    <source>
        <strain evidence="5 6">543-2</strain>
    </source>
</reference>
<keyword evidence="2 5" id="KW-0689">Ribosomal protein</keyword>
<dbReference type="Proteomes" id="UP000295703">
    <property type="component" value="Unassembled WGS sequence"/>
</dbReference>
<gene>
    <name evidence="5" type="ORF">CTRI78_v008598</name>
</gene>
<dbReference type="AlphaFoldDB" id="A0A4R8QTP8"/>
<comment type="caution">
    <text evidence="5">The sequence shown here is derived from an EMBL/GenBank/DDBJ whole genome shotgun (WGS) entry which is preliminary data.</text>
</comment>
<dbReference type="PANTHER" id="PTHR41237:SF1">
    <property type="entry name" value="SMALL RIBOSOMAL SUBUNIT PROTEIN BS21M"/>
    <property type="match status" value="1"/>
</dbReference>
<dbReference type="InterPro" id="IPR052837">
    <property type="entry name" value="Mitoribosomal_bS21"/>
</dbReference>
<keyword evidence="6" id="KW-1185">Reference proteome</keyword>
<evidence type="ECO:0000256" key="4">
    <source>
        <dbReference type="SAM" id="MobiDB-lite"/>
    </source>
</evidence>
<dbReference type="InterPro" id="IPR001911">
    <property type="entry name" value="Ribosomal_bS21"/>
</dbReference>
<evidence type="ECO:0000256" key="1">
    <source>
        <dbReference type="ARBA" id="ARBA00006640"/>
    </source>
</evidence>
<dbReference type="GO" id="GO:0003735">
    <property type="term" value="F:structural constituent of ribosome"/>
    <property type="evidence" value="ECO:0007669"/>
    <property type="project" value="InterPro"/>
</dbReference>
<comment type="similarity">
    <text evidence="1">Belongs to the bacterial ribosomal protein bS21 family.</text>
</comment>
<evidence type="ECO:0000256" key="3">
    <source>
        <dbReference type="ARBA" id="ARBA00023274"/>
    </source>
</evidence>
<accession>A0A4R8QTP8</accession>
<evidence type="ECO:0000256" key="2">
    <source>
        <dbReference type="ARBA" id="ARBA00022980"/>
    </source>
</evidence>
<dbReference type="EMBL" id="RYZW01000105">
    <property type="protein sequence ID" value="TDZ47372.1"/>
    <property type="molecule type" value="Genomic_DNA"/>
</dbReference>
<organism evidence="5 6">
    <name type="scientific">Colletotrichum trifolii</name>
    <dbReference type="NCBI Taxonomy" id="5466"/>
    <lineage>
        <taxon>Eukaryota</taxon>
        <taxon>Fungi</taxon>
        <taxon>Dikarya</taxon>
        <taxon>Ascomycota</taxon>
        <taxon>Pezizomycotina</taxon>
        <taxon>Sordariomycetes</taxon>
        <taxon>Hypocreomycetidae</taxon>
        <taxon>Glomerellales</taxon>
        <taxon>Glomerellaceae</taxon>
        <taxon>Colletotrichum</taxon>
        <taxon>Colletotrichum orbiculare species complex</taxon>
    </lineage>
</organism>
<protein>
    <submittedName>
        <fullName evidence="5">37S ribosomal protein mrp21</fullName>
    </submittedName>
</protein>
<dbReference type="PANTHER" id="PTHR41237">
    <property type="entry name" value="37S RIBOSOMAL PROTEIN MRP21, MITOCHONDRIAL"/>
    <property type="match status" value="1"/>
</dbReference>
<feature type="compositionally biased region" description="Pro residues" evidence="4">
    <location>
        <begin position="54"/>
        <end position="63"/>
    </location>
</feature>
<dbReference type="GO" id="GO:0005763">
    <property type="term" value="C:mitochondrial small ribosomal subunit"/>
    <property type="evidence" value="ECO:0007669"/>
    <property type="project" value="TreeGrafter"/>
</dbReference>
<evidence type="ECO:0000313" key="5">
    <source>
        <dbReference type="EMBL" id="TDZ47372.1"/>
    </source>
</evidence>
<dbReference type="GO" id="GO:0070124">
    <property type="term" value="P:mitochondrial translational initiation"/>
    <property type="evidence" value="ECO:0007669"/>
    <property type="project" value="TreeGrafter"/>
</dbReference>
<name>A0A4R8QTP8_COLTR</name>
<proteinExistence type="inferred from homology"/>
<keyword evidence="3" id="KW-0687">Ribonucleoprotein</keyword>
<sequence length="197" mass="22147">MFSIRASELGLLGRRLLTSCSLRSPSVRVASQLFHQPRLFSTSTVCRNDKPHPFQTPPPPPPRSATRGDAADTNSASPYAYDATSTDGYDIAKIIAADANEFIMKHKPTTREPELRTRPATGRTVHVGGSVDLSRAFASLDAMVKKNKTKRLWQQQKRHERPGLKRKRLKGERFKKRFKGGFIAAVHRVQELKNQGW</sequence>
<evidence type="ECO:0000313" key="6">
    <source>
        <dbReference type="Proteomes" id="UP000295703"/>
    </source>
</evidence>
<dbReference type="Pfam" id="PF01165">
    <property type="entry name" value="Ribosomal_S21"/>
    <property type="match status" value="1"/>
</dbReference>
<dbReference type="STRING" id="5466.A0A4R8QTP8"/>
<feature type="region of interest" description="Disordered" evidence="4">
    <location>
        <begin position="44"/>
        <end position="79"/>
    </location>
</feature>